<evidence type="ECO:0000313" key="3">
    <source>
        <dbReference type="EMBL" id="KTR26703.1"/>
    </source>
</evidence>
<name>A0AAW3MCU6_9BACL</name>
<dbReference type="EMBL" id="LDQV01000021">
    <property type="protein sequence ID" value="KTR26703.1"/>
    <property type="molecule type" value="Genomic_DNA"/>
</dbReference>
<evidence type="ECO:0000256" key="1">
    <source>
        <dbReference type="ARBA" id="ARBA00007189"/>
    </source>
</evidence>
<accession>A0AAW3MCU6</accession>
<gene>
    <name evidence="3" type="ORF">RSA11_08985</name>
</gene>
<proteinExistence type="inferred from homology"/>
<sequence length="422" mass="48677">MMQQVLERATELVQMKLAVVERYEDWQLWLDEVNGIDEWVKMSAYYAPRDVQETPVIDEVMKLEKQTIVMPSQVPIEPVRKQRYAYTFQRGLKGGTLLEWSGSHISERDVRDWNLEHGMEVRVRVDRQDDQKTMCRVEAVVSTERMRENPERVVFEQAIVKAHGIIEETVNGPLQDESGRSFYYVVPVEDMRYFRLEAGQLVDLVMWRGRKDTLTIAWKHPFTYEEPIVNTSSNRPAAIEQPVVKAPVTAKKSDRYARKMKRQPVPKAKKAQRRVRMPKERTIEPIVTTAVPGQLMDFIDKTPLDFTRFTGMRLVIVGNEQQTAVYREFFAPTGIELIHLAGDAQSAKKIACLAKKTDAIVVVTSRVSHAASAHVIAQAKKHGIPFAMERLDGRRSLYTACERQLERAWLKQKQEGKLLKNQ</sequence>
<evidence type="ECO:0008006" key="5">
    <source>
        <dbReference type="Google" id="ProtNLM"/>
    </source>
</evidence>
<protein>
    <recommendedName>
        <fullName evidence="5">DUF2325 domain-containing protein</fullName>
    </recommendedName>
</protein>
<evidence type="ECO:0000256" key="2">
    <source>
        <dbReference type="SAM" id="MobiDB-lite"/>
    </source>
</evidence>
<reference evidence="3 4" key="1">
    <citation type="journal article" date="2016" name="Front. Microbiol.">
        <title>Genomic Resource of Rice Seed Associated Bacteria.</title>
        <authorList>
            <person name="Midha S."/>
            <person name="Bansal K."/>
            <person name="Sharma S."/>
            <person name="Kumar N."/>
            <person name="Patil P.P."/>
            <person name="Chaudhry V."/>
            <person name="Patil P.B."/>
        </authorList>
    </citation>
    <scope>NUCLEOTIDE SEQUENCE [LARGE SCALE GENOMIC DNA]</scope>
    <source>
        <strain evidence="3 4">RSA11</strain>
    </source>
</reference>
<dbReference type="AlphaFoldDB" id="A0AAW3MCU6"/>
<comment type="caution">
    <text evidence="3">The sequence shown here is derived from an EMBL/GenBank/DDBJ whole genome shotgun (WGS) entry which is preliminary data.</text>
</comment>
<dbReference type="InterPro" id="IPR016772">
    <property type="entry name" value="UCP020408"/>
</dbReference>
<dbReference type="Proteomes" id="UP000072605">
    <property type="component" value="Unassembled WGS sequence"/>
</dbReference>
<comment type="similarity">
    <text evidence="1">Belongs to the UPF0751 family.</text>
</comment>
<evidence type="ECO:0000313" key="4">
    <source>
        <dbReference type="Proteomes" id="UP000072605"/>
    </source>
</evidence>
<feature type="compositionally biased region" description="Basic residues" evidence="2">
    <location>
        <begin position="258"/>
        <end position="276"/>
    </location>
</feature>
<organism evidence="3 4">
    <name type="scientific">Exiguobacterium indicum</name>
    <dbReference type="NCBI Taxonomy" id="296995"/>
    <lineage>
        <taxon>Bacteria</taxon>
        <taxon>Bacillati</taxon>
        <taxon>Bacillota</taxon>
        <taxon>Bacilli</taxon>
        <taxon>Bacillales</taxon>
        <taxon>Bacillales Family XII. Incertae Sedis</taxon>
        <taxon>Exiguobacterium</taxon>
    </lineage>
</organism>
<dbReference type="Pfam" id="PF10087">
    <property type="entry name" value="DUF2325"/>
    <property type="match status" value="1"/>
</dbReference>
<feature type="region of interest" description="Disordered" evidence="2">
    <location>
        <begin position="257"/>
        <end position="277"/>
    </location>
</feature>